<feature type="non-terminal residue" evidence="1">
    <location>
        <position position="1"/>
    </location>
</feature>
<evidence type="ECO:0000313" key="2">
    <source>
        <dbReference type="Proteomes" id="UP000266673"/>
    </source>
</evidence>
<gene>
    <name evidence="1" type="ORF">C2G38_1975444</name>
</gene>
<evidence type="ECO:0000313" key="1">
    <source>
        <dbReference type="EMBL" id="RIB13129.1"/>
    </source>
</evidence>
<keyword evidence="2" id="KW-1185">Reference proteome</keyword>
<dbReference type="PANTHER" id="PTHR45786:SF74">
    <property type="entry name" value="ATP-DEPENDENT DNA HELICASE"/>
    <property type="match status" value="1"/>
</dbReference>
<dbReference type="AlphaFoldDB" id="A0A397UWL6"/>
<dbReference type="OrthoDB" id="2431500at2759"/>
<proteinExistence type="predicted"/>
<dbReference type="EMBL" id="QKWP01000953">
    <property type="protein sequence ID" value="RIB13129.1"/>
    <property type="molecule type" value="Genomic_DNA"/>
</dbReference>
<comment type="caution">
    <text evidence="1">The sequence shown here is derived from an EMBL/GenBank/DDBJ whole genome shotgun (WGS) entry which is preliminary data.</text>
</comment>
<accession>A0A397UWL6</accession>
<sequence>LRNLFMRNDNIGNDFRENIRAYNSIFAFTSMGIKLDENLANSKDGIYMFQVQGGIYYSIGSLFLVDRIPKFL</sequence>
<organism evidence="1 2">
    <name type="scientific">Gigaspora rosea</name>
    <dbReference type="NCBI Taxonomy" id="44941"/>
    <lineage>
        <taxon>Eukaryota</taxon>
        <taxon>Fungi</taxon>
        <taxon>Fungi incertae sedis</taxon>
        <taxon>Mucoromycota</taxon>
        <taxon>Glomeromycotina</taxon>
        <taxon>Glomeromycetes</taxon>
        <taxon>Diversisporales</taxon>
        <taxon>Gigasporaceae</taxon>
        <taxon>Gigaspora</taxon>
    </lineage>
</organism>
<dbReference type="Proteomes" id="UP000266673">
    <property type="component" value="Unassembled WGS sequence"/>
</dbReference>
<name>A0A397UWL6_9GLOM</name>
<dbReference type="STRING" id="44941.A0A397UWL6"/>
<dbReference type="PANTHER" id="PTHR45786">
    <property type="entry name" value="DNA BINDING PROTEIN-LIKE"/>
    <property type="match status" value="1"/>
</dbReference>
<reference evidence="1 2" key="1">
    <citation type="submission" date="2018-06" db="EMBL/GenBank/DDBJ databases">
        <title>Comparative genomics reveals the genomic features of Rhizophagus irregularis, R. cerebriforme, R. diaphanum and Gigaspora rosea, and their symbiotic lifestyle signature.</title>
        <authorList>
            <person name="Morin E."/>
            <person name="San Clemente H."/>
            <person name="Chen E.C.H."/>
            <person name="De La Providencia I."/>
            <person name="Hainaut M."/>
            <person name="Kuo A."/>
            <person name="Kohler A."/>
            <person name="Murat C."/>
            <person name="Tang N."/>
            <person name="Roy S."/>
            <person name="Loubradou J."/>
            <person name="Henrissat B."/>
            <person name="Grigoriev I.V."/>
            <person name="Corradi N."/>
            <person name="Roux C."/>
            <person name="Martin F.M."/>
        </authorList>
    </citation>
    <scope>NUCLEOTIDE SEQUENCE [LARGE SCALE GENOMIC DNA]</scope>
    <source>
        <strain evidence="1 2">DAOM 194757</strain>
    </source>
</reference>
<protein>
    <submittedName>
        <fullName evidence="1">Uncharacterized protein</fullName>
    </submittedName>
</protein>